<dbReference type="STRING" id="152573.SAMN04488051_105182"/>
<dbReference type="AlphaFoldDB" id="A0A1H4DCL6"/>
<dbReference type="InterPro" id="IPR003439">
    <property type="entry name" value="ABC_transporter-like_ATP-bd"/>
</dbReference>
<dbReference type="EMBL" id="FNRM01000005">
    <property type="protein sequence ID" value="SEA70464.1"/>
    <property type="molecule type" value="Genomic_DNA"/>
</dbReference>
<dbReference type="Proteomes" id="UP000198773">
    <property type="component" value="Unassembled WGS sequence"/>
</dbReference>
<keyword evidence="6" id="KW-1185">Reference proteome</keyword>
<dbReference type="Pfam" id="PF00005">
    <property type="entry name" value="ABC_tran"/>
    <property type="match status" value="1"/>
</dbReference>
<dbReference type="GO" id="GO:0016887">
    <property type="term" value="F:ATP hydrolysis activity"/>
    <property type="evidence" value="ECO:0007669"/>
    <property type="project" value="InterPro"/>
</dbReference>
<dbReference type="InterPro" id="IPR051782">
    <property type="entry name" value="ABC_Transporter_VariousFunc"/>
</dbReference>
<keyword evidence="3" id="KW-0067">ATP-binding</keyword>
<dbReference type="RefSeq" id="WP_091342979.1">
    <property type="nucleotide sequence ID" value="NZ_FNRM01000005.1"/>
</dbReference>
<dbReference type="SUPFAM" id="SSF52540">
    <property type="entry name" value="P-loop containing nucleoside triphosphate hydrolases"/>
    <property type="match status" value="1"/>
</dbReference>
<name>A0A1H4DCL6_ALKAM</name>
<evidence type="ECO:0000256" key="1">
    <source>
        <dbReference type="ARBA" id="ARBA00022448"/>
    </source>
</evidence>
<evidence type="ECO:0000256" key="3">
    <source>
        <dbReference type="ARBA" id="ARBA00022840"/>
    </source>
</evidence>
<keyword evidence="2" id="KW-0547">Nucleotide-binding</keyword>
<dbReference type="InterPro" id="IPR003593">
    <property type="entry name" value="AAA+_ATPase"/>
</dbReference>
<dbReference type="PROSITE" id="PS00211">
    <property type="entry name" value="ABC_TRANSPORTER_1"/>
    <property type="match status" value="1"/>
</dbReference>
<protein>
    <submittedName>
        <fullName evidence="5">ABC-type multidrug transport system, ATPase component</fullName>
    </submittedName>
</protein>
<feature type="domain" description="ABC transporter" evidence="4">
    <location>
        <begin position="5"/>
        <end position="232"/>
    </location>
</feature>
<evidence type="ECO:0000313" key="5">
    <source>
        <dbReference type="EMBL" id="SEA70464.1"/>
    </source>
</evidence>
<dbReference type="PROSITE" id="PS50893">
    <property type="entry name" value="ABC_TRANSPORTER_2"/>
    <property type="match status" value="1"/>
</dbReference>
<evidence type="ECO:0000256" key="2">
    <source>
        <dbReference type="ARBA" id="ARBA00022741"/>
    </source>
</evidence>
<evidence type="ECO:0000313" key="6">
    <source>
        <dbReference type="Proteomes" id="UP000198773"/>
    </source>
</evidence>
<reference evidence="5 6" key="1">
    <citation type="submission" date="2016-10" db="EMBL/GenBank/DDBJ databases">
        <authorList>
            <person name="de Groot N.N."/>
        </authorList>
    </citation>
    <scope>NUCLEOTIDE SEQUENCE [LARGE SCALE GENOMIC DNA]</scope>
    <source>
        <strain evidence="5 6">CGMCC 1.3430</strain>
    </source>
</reference>
<gene>
    <name evidence="5" type="ORF">SAMN04488051_105182</name>
</gene>
<evidence type="ECO:0000259" key="4">
    <source>
        <dbReference type="PROSITE" id="PS50893"/>
    </source>
</evidence>
<sequence>MTAVIACTGLSKSFGDKTVLKELDFQIEAGAPVALVGANGAGKTTLLSLLCGYLTPDQGHIQVLGRMPGSQGLNGRLGALPQDAQFDPDFSLARQLQWLARLQGMTASKANTEAERVLALVDLTAEAGLKVAQLSHGMRKRLAIAQALLGEPELVVLDEPTAGLDPLHAKSLRDCIQQQSTHCTFVISSHNLFELEQLCGTVLMLEQGKIRQQATQASETGVLRLQLCQENSQQLLPLLQQLPGFVKLQLVNKLQLELQYDAVRAADFDVQLLQLLHQQSMDYRQLSRGQSLEQQLFQSGG</sequence>
<proteinExistence type="predicted"/>
<dbReference type="Gene3D" id="3.40.50.300">
    <property type="entry name" value="P-loop containing nucleotide triphosphate hydrolases"/>
    <property type="match status" value="1"/>
</dbReference>
<dbReference type="InterPro" id="IPR017871">
    <property type="entry name" value="ABC_transporter-like_CS"/>
</dbReference>
<dbReference type="GO" id="GO:0005524">
    <property type="term" value="F:ATP binding"/>
    <property type="evidence" value="ECO:0007669"/>
    <property type="project" value="UniProtKB-KW"/>
</dbReference>
<accession>A0A1H4DCL6</accession>
<dbReference type="OrthoDB" id="9781337at2"/>
<dbReference type="SMART" id="SM00382">
    <property type="entry name" value="AAA"/>
    <property type="match status" value="1"/>
</dbReference>
<keyword evidence="1" id="KW-0813">Transport</keyword>
<organism evidence="5 6">
    <name type="scientific">Alkalimonas amylolytica</name>
    <dbReference type="NCBI Taxonomy" id="152573"/>
    <lineage>
        <taxon>Bacteria</taxon>
        <taxon>Pseudomonadati</taxon>
        <taxon>Pseudomonadota</taxon>
        <taxon>Gammaproteobacteria</taxon>
        <taxon>Alkalimonas</taxon>
    </lineage>
</organism>
<dbReference type="PANTHER" id="PTHR42939:SF1">
    <property type="entry name" value="ABC TRANSPORTER ATP-BINDING PROTEIN ALBC-RELATED"/>
    <property type="match status" value="1"/>
</dbReference>
<dbReference type="PANTHER" id="PTHR42939">
    <property type="entry name" value="ABC TRANSPORTER ATP-BINDING PROTEIN ALBC-RELATED"/>
    <property type="match status" value="1"/>
</dbReference>
<dbReference type="InterPro" id="IPR027417">
    <property type="entry name" value="P-loop_NTPase"/>
</dbReference>